<evidence type="ECO:0000313" key="3">
    <source>
        <dbReference type="Proteomes" id="UP000499080"/>
    </source>
</evidence>
<comment type="caution">
    <text evidence="2">The sequence shown here is derived from an EMBL/GenBank/DDBJ whole genome shotgun (WGS) entry which is preliminary data.</text>
</comment>
<protein>
    <submittedName>
        <fullName evidence="2">Uncharacterized protein</fullName>
    </submittedName>
</protein>
<evidence type="ECO:0000313" key="2">
    <source>
        <dbReference type="EMBL" id="GBO31200.1"/>
    </source>
</evidence>
<sequence length="48" mass="5534">MKSTMGLWSVPLIFIQYFKLEKKWSGSKQPGGKDSAERSGCWTRTRPE</sequence>
<evidence type="ECO:0000256" key="1">
    <source>
        <dbReference type="SAM" id="MobiDB-lite"/>
    </source>
</evidence>
<feature type="non-terminal residue" evidence="2">
    <location>
        <position position="48"/>
    </location>
</feature>
<accession>A0A4Y2W4Z8</accession>
<keyword evidence="3" id="KW-1185">Reference proteome</keyword>
<gene>
    <name evidence="2" type="ORF">AVEN_146652_1</name>
</gene>
<name>A0A4Y2W4Z8_ARAVE</name>
<dbReference type="EMBL" id="BGPR01054444">
    <property type="protein sequence ID" value="GBO31200.1"/>
    <property type="molecule type" value="Genomic_DNA"/>
</dbReference>
<reference evidence="2 3" key="1">
    <citation type="journal article" date="2019" name="Sci. Rep.">
        <title>Orb-weaving spider Araneus ventricosus genome elucidates the spidroin gene catalogue.</title>
        <authorList>
            <person name="Kono N."/>
            <person name="Nakamura H."/>
            <person name="Ohtoshi R."/>
            <person name="Moran D.A.P."/>
            <person name="Shinohara A."/>
            <person name="Yoshida Y."/>
            <person name="Fujiwara M."/>
            <person name="Mori M."/>
            <person name="Tomita M."/>
            <person name="Arakawa K."/>
        </authorList>
    </citation>
    <scope>NUCLEOTIDE SEQUENCE [LARGE SCALE GENOMIC DNA]</scope>
</reference>
<organism evidence="2 3">
    <name type="scientific">Araneus ventricosus</name>
    <name type="common">Orbweaver spider</name>
    <name type="synonym">Epeira ventricosa</name>
    <dbReference type="NCBI Taxonomy" id="182803"/>
    <lineage>
        <taxon>Eukaryota</taxon>
        <taxon>Metazoa</taxon>
        <taxon>Ecdysozoa</taxon>
        <taxon>Arthropoda</taxon>
        <taxon>Chelicerata</taxon>
        <taxon>Arachnida</taxon>
        <taxon>Araneae</taxon>
        <taxon>Araneomorphae</taxon>
        <taxon>Entelegynae</taxon>
        <taxon>Araneoidea</taxon>
        <taxon>Araneidae</taxon>
        <taxon>Araneus</taxon>
    </lineage>
</organism>
<dbReference type="AlphaFoldDB" id="A0A4Y2W4Z8"/>
<proteinExistence type="predicted"/>
<feature type="region of interest" description="Disordered" evidence="1">
    <location>
        <begin position="24"/>
        <end position="48"/>
    </location>
</feature>
<dbReference type="Proteomes" id="UP000499080">
    <property type="component" value="Unassembled WGS sequence"/>
</dbReference>